<sequence length="60" mass="6833">MIEGTRDLTRTTKPQISSLFETLDPPNFFILHFPRKFSISNAQVPNVSHCNPKCKARTSN</sequence>
<evidence type="ECO:0000313" key="1">
    <source>
        <dbReference type="EMBL" id="MBX25774.1"/>
    </source>
</evidence>
<protein>
    <submittedName>
        <fullName evidence="1">Uncharacterized protein</fullName>
    </submittedName>
</protein>
<dbReference type="EMBL" id="GGEC01045290">
    <property type="protein sequence ID" value="MBX25774.1"/>
    <property type="molecule type" value="Transcribed_RNA"/>
</dbReference>
<accession>A0A2P2M6E4</accession>
<proteinExistence type="predicted"/>
<dbReference type="AlphaFoldDB" id="A0A2P2M6E4"/>
<reference evidence="1" key="1">
    <citation type="submission" date="2018-02" db="EMBL/GenBank/DDBJ databases">
        <title>Rhizophora mucronata_Transcriptome.</title>
        <authorList>
            <person name="Meera S.P."/>
            <person name="Sreeshan A."/>
            <person name="Augustine A."/>
        </authorList>
    </citation>
    <scope>NUCLEOTIDE SEQUENCE</scope>
    <source>
        <tissue evidence="1">Leaf</tissue>
    </source>
</reference>
<organism evidence="1">
    <name type="scientific">Rhizophora mucronata</name>
    <name type="common">Asiatic mangrove</name>
    <dbReference type="NCBI Taxonomy" id="61149"/>
    <lineage>
        <taxon>Eukaryota</taxon>
        <taxon>Viridiplantae</taxon>
        <taxon>Streptophyta</taxon>
        <taxon>Embryophyta</taxon>
        <taxon>Tracheophyta</taxon>
        <taxon>Spermatophyta</taxon>
        <taxon>Magnoliopsida</taxon>
        <taxon>eudicotyledons</taxon>
        <taxon>Gunneridae</taxon>
        <taxon>Pentapetalae</taxon>
        <taxon>rosids</taxon>
        <taxon>fabids</taxon>
        <taxon>Malpighiales</taxon>
        <taxon>Rhizophoraceae</taxon>
        <taxon>Rhizophora</taxon>
    </lineage>
</organism>
<name>A0A2P2M6E4_RHIMU</name>